<dbReference type="CDD" id="cd04301">
    <property type="entry name" value="NAT_SF"/>
    <property type="match status" value="1"/>
</dbReference>
<dbReference type="InterPro" id="IPR016181">
    <property type="entry name" value="Acyl_CoA_acyltransferase"/>
</dbReference>
<dbReference type="InterPro" id="IPR000182">
    <property type="entry name" value="GNAT_dom"/>
</dbReference>
<protein>
    <submittedName>
        <fullName evidence="4">GNAT family N-acetyltransferase</fullName>
    </submittedName>
</protein>
<proteinExistence type="predicted"/>
<dbReference type="RefSeq" id="WP_269578259.1">
    <property type="nucleotide sequence ID" value="NZ_CP114588.1"/>
</dbReference>
<dbReference type="SUPFAM" id="SSF55729">
    <property type="entry name" value="Acyl-CoA N-acyltransferases (Nat)"/>
    <property type="match status" value="1"/>
</dbReference>
<evidence type="ECO:0000256" key="1">
    <source>
        <dbReference type="ARBA" id="ARBA00022679"/>
    </source>
</evidence>
<dbReference type="PROSITE" id="PS51186">
    <property type="entry name" value="GNAT"/>
    <property type="match status" value="1"/>
</dbReference>
<dbReference type="EMBL" id="CP114588">
    <property type="protein sequence ID" value="WBA07624.1"/>
    <property type="molecule type" value="Genomic_DNA"/>
</dbReference>
<evidence type="ECO:0000256" key="2">
    <source>
        <dbReference type="ARBA" id="ARBA00023315"/>
    </source>
</evidence>
<dbReference type="Proteomes" id="UP001164748">
    <property type="component" value="Chromosome"/>
</dbReference>
<evidence type="ECO:0000259" key="3">
    <source>
        <dbReference type="PROSITE" id="PS51186"/>
    </source>
</evidence>
<organism evidence="4 5">
    <name type="scientific">Salinivibrio kushneri</name>
    <dbReference type="NCBI Taxonomy" id="1908198"/>
    <lineage>
        <taxon>Bacteria</taxon>
        <taxon>Pseudomonadati</taxon>
        <taxon>Pseudomonadota</taxon>
        <taxon>Gammaproteobacteria</taxon>
        <taxon>Vibrionales</taxon>
        <taxon>Vibrionaceae</taxon>
        <taxon>Salinivibrio</taxon>
    </lineage>
</organism>
<dbReference type="PANTHER" id="PTHR43072:SF23">
    <property type="entry name" value="UPF0039 PROTEIN C11D3.02C"/>
    <property type="match status" value="1"/>
</dbReference>
<name>A0AA47LQE3_9GAMM</name>
<dbReference type="PANTHER" id="PTHR43072">
    <property type="entry name" value="N-ACETYLTRANSFERASE"/>
    <property type="match status" value="1"/>
</dbReference>
<dbReference type="Pfam" id="PF00583">
    <property type="entry name" value="Acetyltransf_1"/>
    <property type="match status" value="1"/>
</dbReference>
<dbReference type="Gene3D" id="3.40.630.30">
    <property type="match status" value="1"/>
</dbReference>
<reference evidence="4" key="1">
    <citation type="submission" date="2022-09" db="EMBL/GenBank/DDBJ databases">
        <authorList>
            <person name="Li Z.-J."/>
        </authorList>
    </citation>
    <scope>NUCLEOTIDE SEQUENCE</scope>
    <source>
        <strain evidence="4">TGB11</strain>
    </source>
</reference>
<sequence>MLIRRMELRDCDAINTIYNYYITHTAITFDLCPWQLAEREQWFAQFDPSSCNQAWVAEQDQQILGFAYNTPFNPKQAFHIASEITIYAAPDAGGRGVGSALMQTLLDGMRDKALRRAYSLVTLPNPASLALHRRFGFQQVGQLNDVGEKFGQYHSVAMLECDLTV</sequence>
<keyword evidence="1" id="KW-0808">Transferase</keyword>
<accession>A0AA47LQE3</accession>
<evidence type="ECO:0000313" key="5">
    <source>
        <dbReference type="Proteomes" id="UP001164748"/>
    </source>
</evidence>
<dbReference type="AlphaFoldDB" id="A0AA47LQE3"/>
<feature type="domain" description="N-acetyltransferase" evidence="3">
    <location>
        <begin position="1"/>
        <end position="159"/>
    </location>
</feature>
<keyword evidence="2" id="KW-0012">Acyltransferase</keyword>
<evidence type="ECO:0000313" key="4">
    <source>
        <dbReference type="EMBL" id="WBA07624.1"/>
    </source>
</evidence>
<gene>
    <name evidence="4" type="ORF">N8M53_07030</name>
</gene>
<dbReference type="GO" id="GO:0016747">
    <property type="term" value="F:acyltransferase activity, transferring groups other than amino-acyl groups"/>
    <property type="evidence" value="ECO:0007669"/>
    <property type="project" value="InterPro"/>
</dbReference>